<protein>
    <submittedName>
        <fullName evidence="2">Uncharacterized protein</fullName>
    </submittedName>
</protein>
<comment type="caution">
    <text evidence="2">The sequence shown here is derived from an EMBL/GenBank/DDBJ whole genome shotgun (WGS) entry which is preliminary data.</text>
</comment>
<dbReference type="EMBL" id="LAZR01028652">
    <property type="protein sequence ID" value="KKL61943.1"/>
    <property type="molecule type" value="Genomic_DNA"/>
</dbReference>
<feature type="region of interest" description="Disordered" evidence="1">
    <location>
        <begin position="1"/>
        <end position="27"/>
    </location>
</feature>
<evidence type="ECO:0000313" key="2">
    <source>
        <dbReference type="EMBL" id="KKL61943.1"/>
    </source>
</evidence>
<reference evidence="2" key="1">
    <citation type="journal article" date="2015" name="Nature">
        <title>Complex archaea that bridge the gap between prokaryotes and eukaryotes.</title>
        <authorList>
            <person name="Spang A."/>
            <person name="Saw J.H."/>
            <person name="Jorgensen S.L."/>
            <person name="Zaremba-Niedzwiedzka K."/>
            <person name="Martijn J."/>
            <person name="Lind A.E."/>
            <person name="van Eijk R."/>
            <person name="Schleper C."/>
            <person name="Guy L."/>
            <person name="Ettema T.J."/>
        </authorList>
    </citation>
    <scope>NUCLEOTIDE SEQUENCE</scope>
</reference>
<dbReference type="AlphaFoldDB" id="A0A0F9DJS8"/>
<sequence>MPDNPYTSVAIAGYNATPPTDDGAQTSANQLEWQKHVDKLGTPNKDLGEGINTNVVAAFDALIIARDPGNVIINGNFDIWQRGTTFTAAANVPTADRWWW</sequence>
<gene>
    <name evidence="2" type="ORF">LCGC14_2190190</name>
</gene>
<name>A0A0F9DJS8_9ZZZZ</name>
<accession>A0A0F9DJS8</accession>
<proteinExistence type="predicted"/>
<organism evidence="2">
    <name type="scientific">marine sediment metagenome</name>
    <dbReference type="NCBI Taxonomy" id="412755"/>
    <lineage>
        <taxon>unclassified sequences</taxon>
        <taxon>metagenomes</taxon>
        <taxon>ecological metagenomes</taxon>
    </lineage>
</organism>
<evidence type="ECO:0000256" key="1">
    <source>
        <dbReference type="SAM" id="MobiDB-lite"/>
    </source>
</evidence>